<keyword evidence="3" id="KW-0812">Transmembrane</keyword>
<dbReference type="InterPro" id="IPR012902">
    <property type="entry name" value="N_methyl_site"/>
</dbReference>
<evidence type="ECO:0000313" key="4">
    <source>
        <dbReference type="EMBL" id="MBP1969744.1"/>
    </source>
</evidence>
<keyword evidence="3" id="KW-1133">Transmembrane helix</keyword>
<dbReference type="Pfam" id="PF15980">
    <property type="entry name" value="ComGF"/>
    <property type="match status" value="1"/>
</dbReference>
<reference evidence="4 5" key="1">
    <citation type="submission" date="2021-03" db="EMBL/GenBank/DDBJ databases">
        <title>Genomic Encyclopedia of Type Strains, Phase IV (KMG-IV): sequencing the most valuable type-strain genomes for metagenomic binning, comparative biology and taxonomic classification.</title>
        <authorList>
            <person name="Goeker M."/>
        </authorList>
    </citation>
    <scope>NUCLEOTIDE SEQUENCE [LARGE SCALE GENOMIC DNA]</scope>
    <source>
        <strain evidence="4 5">DSM 25609</strain>
    </source>
</reference>
<sequence length="143" mass="16389">MKSSAYMAIRNNEKGFTLVSILISITIIAMTLPFTAYLINSVQNTTNYEEISIQQFFHYLRDDVIKATSITTSSSSLFLTLDDETTATIEMYGGHIRRQVNNGNEIYLRDIKEVTFKEKPYGIQTIITSVQGERYEKTIAFYE</sequence>
<comment type="subcellular location">
    <subcellularLocation>
        <location evidence="1">Cell surface</location>
    </subcellularLocation>
</comment>
<evidence type="ECO:0000256" key="2">
    <source>
        <dbReference type="ARBA" id="ARBA00023287"/>
    </source>
</evidence>
<organism evidence="4 5">
    <name type="scientific">Virgibacillus natechei</name>
    <dbReference type="NCBI Taxonomy" id="1216297"/>
    <lineage>
        <taxon>Bacteria</taxon>
        <taxon>Bacillati</taxon>
        <taxon>Bacillota</taxon>
        <taxon>Bacilli</taxon>
        <taxon>Bacillales</taxon>
        <taxon>Bacillaceae</taxon>
        <taxon>Virgibacillus</taxon>
    </lineage>
</organism>
<proteinExistence type="predicted"/>
<accession>A0ABS4IIC2</accession>
<gene>
    <name evidence="4" type="ORF">J2Z83_001851</name>
</gene>
<keyword evidence="3" id="KW-0472">Membrane</keyword>
<comment type="caution">
    <text evidence="4">The sequence shown here is derived from an EMBL/GenBank/DDBJ whole genome shotgun (WGS) entry which is preliminary data.</text>
</comment>
<keyword evidence="2" id="KW-0178">Competence</keyword>
<feature type="transmembrane region" description="Helical" evidence="3">
    <location>
        <begin position="16"/>
        <end position="39"/>
    </location>
</feature>
<dbReference type="EMBL" id="JAGGKX010000007">
    <property type="protein sequence ID" value="MBP1969744.1"/>
    <property type="molecule type" value="Genomic_DNA"/>
</dbReference>
<dbReference type="Pfam" id="PF07963">
    <property type="entry name" value="N_methyl"/>
    <property type="match status" value="1"/>
</dbReference>
<evidence type="ECO:0000256" key="1">
    <source>
        <dbReference type="ARBA" id="ARBA00004241"/>
    </source>
</evidence>
<name>A0ABS4IIC2_9BACI</name>
<dbReference type="Proteomes" id="UP001519345">
    <property type="component" value="Unassembled WGS sequence"/>
</dbReference>
<evidence type="ECO:0000313" key="5">
    <source>
        <dbReference type="Proteomes" id="UP001519345"/>
    </source>
</evidence>
<evidence type="ECO:0000256" key="3">
    <source>
        <dbReference type="SAM" id="Phobius"/>
    </source>
</evidence>
<keyword evidence="5" id="KW-1185">Reference proteome</keyword>
<protein>
    <submittedName>
        <fullName evidence="4">Competence protein ComGF</fullName>
    </submittedName>
</protein>
<dbReference type="InterPro" id="IPR016977">
    <property type="entry name" value="ComGF"/>
</dbReference>